<sequence>MNMARDPWTDPDPQPGDFDADLDAIDPRYVEAHPGDPDAKLTIVVGVEGEDAERLQQLAARRRQRPAEVISSLLRSA</sequence>
<accession>A0A840IAB7</accession>
<organism evidence="2 3">
    <name type="scientific">Conexibacter arvalis</name>
    <dbReference type="NCBI Taxonomy" id="912552"/>
    <lineage>
        <taxon>Bacteria</taxon>
        <taxon>Bacillati</taxon>
        <taxon>Actinomycetota</taxon>
        <taxon>Thermoleophilia</taxon>
        <taxon>Solirubrobacterales</taxon>
        <taxon>Conexibacteraceae</taxon>
        <taxon>Conexibacter</taxon>
    </lineage>
</organism>
<protein>
    <submittedName>
        <fullName evidence="2">Uncharacterized protein</fullName>
    </submittedName>
</protein>
<name>A0A840IAB7_9ACTN</name>
<reference evidence="2 3" key="1">
    <citation type="submission" date="2020-08" db="EMBL/GenBank/DDBJ databases">
        <title>Genomic Encyclopedia of Archaeal and Bacterial Type Strains, Phase II (KMG-II): from individual species to whole genera.</title>
        <authorList>
            <person name="Goeker M."/>
        </authorList>
    </citation>
    <scope>NUCLEOTIDE SEQUENCE [LARGE SCALE GENOMIC DNA]</scope>
    <source>
        <strain evidence="2 3">DSM 23288</strain>
    </source>
</reference>
<evidence type="ECO:0000313" key="3">
    <source>
        <dbReference type="Proteomes" id="UP000585272"/>
    </source>
</evidence>
<comment type="caution">
    <text evidence="2">The sequence shown here is derived from an EMBL/GenBank/DDBJ whole genome shotgun (WGS) entry which is preliminary data.</text>
</comment>
<gene>
    <name evidence="2" type="ORF">BDZ31_001359</name>
</gene>
<keyword evidence="3" id="KW-1185">Reference proteome</keyword>
<feature type="region of interest" description="Disordered" evidence="1">
    <location>
        <begin position="1"/>
        <end position="22"/>
    </location>
</feature>
<dbReference type="AlphaFoldDB" id="A0A840IAB7"/>
<evidence type="ECO:0000313" key="2">
    <source>
        <dbReference type="EMBL" id="MBB4661786.1"/>
    </source>
</evidence>
<proteinExistence type="predicted"/>
<dbReference type="EMBL" id="JACHNU010000001">
    <property type="protein sequence ID" value="MBB4661786.1"/>
    <property type="molecule type" value="Genomic_DNA"/>
</dbReference>
<evidence type="ECO:0000256" key="1">
    <source>
        <dbReference type="SAM" id="MobiDB-lite"/>
    </source>
</evidence>
<dbReference type="Proteomes" id="UP000585272">
    <property type="component" value="Unassembled WGS sequence"/>
</dbReference>